<name>A0A915J414_ROMCU</name>
<reference evidence="2" key="1">
    <citation type="submission" date="2022-11" db="UniProtKB">
        <authorList>
            <consortium name="WormBaseParasite"/>
        </authorList>
    </citation>
    <scope>IDENTIFICATION</scope>
</reference>
<sequence length="114" mass="13140">MLNCCAKDKTICFGSLCEDTLYNIKMHTNVDSDISTRGIKNQCPKSKNFLLKFVQPYDVRWFDVGIAVNIYNPDCKSFMILCFPPIFVVFVKERKRPAGDKWREQRVPSAAVLL</sequence>
<dbReference type="WBParaSite" id="nRc.2.0.1.t21207-RA">
    <property type="protein sequence ID" value="nRc.2.0.1.t21207-RA"/>
    <property type="gene ID" value="nRc.2.0.1.g21207"/>
</dbReference>
<accession>A0A915J414</accession>
<dbReference type="Proteomes" id="UP000887565">
    <property type="component" value="Unplaced"/>
</dbReference>
<evidence type="ECO:0000313" key="1">
    <source>
        <dbReference type="Proteomes" id="UP000887565"/>
    </source>
</evidence>
<proteinExistence type="predicted"/>
<keyword evidence="1" id="KW-1185">Reference proteome</keyword>
<organism evidence="1 2">
    <name type="scientific">Romanomermis culicivorax</name>
    <name type="common">Nematode worm</name>
    <dbReference type="NCBI Taxonomy" id="13658"/>
    <lineage>
        <taxon>Eukaryota</taxon>
        <taxon>Metazoa</taxon>
        <taxon>Ecdysozoa</taxon>
        <taxon>Nematoda</taxon>
        <taxon>Enoplea</taxon>
        <taxon>Dorylaimia</taxon>
        <taxon>Mermithida</taxon>
        <taxon>Mermithoidea</taxon>
        <taxon>Mermithidae</taxon>
        <taxon>Romanomermis</taxon>
    </lineage>
</organism>
<dbReference type="AlphaFoldDB" id="A0A915J414"/>
<evidence type="ECO:0000313" key="2">
    <source>
        <dbReference type="WBParaSite" id="nRc.2.0.1.t21207-RA"/>
    </source>
</evidence>
<protein>
    <submittedName>
        <fullName evidence="2">Uncharacterized protein</fullName>
    </submittedName>
</protein>